<sequence length="114" mass="12930">MAADISREIAKLREDGRLQMLENAWFKSPTTGFDSGDTSSSVNPLTVGEFEGLFLISGTFTALAFLLFFASLLYKNLSIIKQWGRPEIVKQYICMVIFKRRRDANVIYPEVDNV</sequence>
<comment type="caution">
    <text evidence="2">The sequence shown here is derived from an EMBL/GenBank/DDBJ whole genome shotgun (WGS) entry which is preliminary data.</text>
</comment>
<dbReference type="InterPro" id="IPR015683">
    <property type="entry name" value="Ionotropic_Glu_rcpt"/>
</dbReference>
<accession>A0A9W7HEU7</accession>
<organism evidence="2 3">
    <name type="scientific">Hibiscus trionum</name>
    <name type="common">Flower of an hour</name>
    <dbReference type="NCBI Taxonomy" id="183268"/>
    <lineage>
        <taxon>Eukaryota</taxon>
        <taxon>Viridiplantae</taxon>
        <taxon>Streptophyta</taxon>
        <taxon>Embryophyta</taxon>
        <taxon>Tracheophyta</taxon>
        <taxon>Spermatophyta</taxon>
        <taxon>Magnoliopsida</taxon>
        <taxon>eudicotyledons</taxon>
        <taxon>Gunneridae</taxon>
        <taxon>Pentapetalae</taxon>
        <taxon>rosids</taxon>
        <taxon>malvids</taxon>
        <taxon>Malvales</taxon>
        <taxon>Malvaceae</taxon>
        <taxon>Malvoideae</taxon>
        <taxon>Hibiscus</taxon>
    </lineage>
</organism>
<evidence type="ECO:0000313" key="3">
    <source>
        <dbReference type="Proteomes" id="UP001165190"/>
    </source>
</evidence>
<dbReference type="PANTHER" id="PTHR18966">
    <property type="entry name" value="IONOTROPIC GLUTAMATE RECEPTOR"/>
    <property type="match status" value="1"/>
</dbReference>
<keyword evidence="1" id="KW-0472">Membrane</keyword>
<name>A0A9W7HEU7_HIBTR</name>
<proteinExistence type="predicted"/>
<keyword evidence="3" id="KW-1185">Reference proteome</keyword>
<keyword evidence="1" id="KW-0812">Transmembrane</keyword>
<dbReference type="AlphaFoldDB" id="A0A9W7HEU7"/>
<feature type="transmembrane region" description="Helical" evidence="1">
    <location>
        <begin position="53"/>
        <end position="74"/>
    </location>
</feature>
<protein>
    <submittedName>
        <fullName evidence="2">Uncharacterized protein</fullName>
    </submittedName>
</protein>
<gene>
    <name evidence="2" type="ORF">HRI_001290700</name>
</gene>
<dbReference type="Proteomes" id="UP001165190">
    <property type="component" value="Unassembled WGS sequence"/>
</dbReference>
<evidence type="ECO:0000313" key="2">
    <source>
        <dbReference type="EMBL" id="GMI76214.1"/>
    </source>
</evidence>
<dbReference type="EMBL" id="BSYR01000012">
    <property type="protein sequence ID" value="GMI76214.1"/>
    <property type="molecule type" value="Genomic_DNA"/>
</dbReference>
<keyword evidence="1" id="KW-1133">Transmembrane helix</keyword>
<evidence type="ECO:0000256" key="1">
    <source>
        <dbReference type="SAM" id="Phobius"/>
    </source>
</evidence>
<dbReference type="OrthoDB" id="5984008at2759"/>
<reference evidence="2" key="1">
    <citation type="submission" date="2023-05" db="EMBL/GenBank/DDBJ databases">
        <title>Genome and transcriptome analyses reveal genes involved in the formation of fine ridges on petal epidermal cells in Hibiscus trionum.</title>
        <authorList>
            <person name="Koshimizu S."/>
            <person name="Masuda S."/>
            <person name="Ishii T."/>
            <person name="Shirasu K."/>
            <person name="Hoshino A."/>
            <person name="Arita M."/>
        </authorList>
    </citation>
    <scope>NUCLEOTIDE SEQUENCE</scope>
    <source>
        <strain evidence="2">Hamamatsu line</strain>
    </source>
</reference>